<name>A0AAV6U0T4_9ARAC</name>
<evidence type="ECO:0000313" key="1">
    <source>
        <dbReference type="EMBL" id="KAG8177559.1"/>
    </source>
</evidence>
<evidence type="ECO:0000313" key="2">
    <source>
        <dbReference type="Proteomes" id="UP000827092"/>
    </source>
</evidence>
<accession>A0AAV6U0T4</accession>
<dbReference type="EMBL" id="JAFNEN010000773">
    <property type="protein sequence ID" value="KAG8177559.1"/>
    <property type="molecule type" value="Genomic_DNA"/>
</dbReference>
<comment type="caution">
    <text evidence="1">The sequence shown here is derived from an EMBL/GenBank/DDBJ whole genome shotgun (WGS) entry which is preliminary data.</text>
</comment>
<dbReference type="Proteomes" id="UP000827092">
    <property type="component" value="Unassembled WGS sequence"/>
</dbReference>
<sequence length="91" mass="10319">MPFVIRETLAKRSDHLTLKSLQFHPCATEHQPKGRRNRSISPFLFGFTLRRGGRNGVDMLPDGNQGDGCETRIASEIHPNIRLDNYTAQNN</sequence>
<keyword evidence="2" id="KW-1185">Reference proteome</keyword>
<gene>
    <name evidence="1" type="ORF">JTE90_026188</name>
</gene>
<reference evidence="1 2" key="1">
    <citation type="journal article" date="2022" name="Nat. Ecol. Evol.">
        <title>A masculinizing supergene underlies an exaggerated male reproductive morph in a spider.</title>
        <authorList>
            <person name="Hendrickx F."/>
            <person name="De Corte Z."/>
            <person name="Sonet G."/>
            <person name="Van Belleghem S.M."/>
            <person name="Kostlbacher S."/>
            <person name="Vangestel C."/>
        </authorList>
    </citation>
    <scope>NUCLEOTIDE SEQUENCE [LARGE SCALE GENOMIC DNA]</scope>
    <source>
        <strain evidence="1">W744_W776</strain>
    </source>
</reference>
<dbReference type="AlphaFoldDB" id="A0AAV6U0T4"/>
<organism evidence="1 2">
    <name type="scientific">Oedothorax gibbosus</name>
    <dbReference type="NCBI Taxonomy" id="931172"/>
    <lineage>
        <taxon>Eukaryota</taxon>
        <taxon>Metazoa</taxon>
        <taxon>Ecdysozoa</taxon>
        <taxon>Arthropoda</taxon>
        <taxon>Chelicerata</taxon>
        <taxon>Arachnida</taxon>
        <taxon>Araneae</taxon>
        <taxon>Araneomorphae</taxon>
        <taxon>Entelegynae</taxon>
        <taxon>Araneoidea</taxon>
        <taxon>Linyphiidae</taxon>
        <taxon>Erigoninae</taxon>
        <taxon>Oedothorax</taxon>
    </lineage>
</organism>
<protein>
    <submittedName>
        <fullName evidence="1">Uncharacterized protein</fullName>
    </submittedName>
</protein>
<proteinExistence type="predicted"/>